<feature type="binding site" evidence="9">
    <location>
        <begin position="212"/>
        <end position="214"/>
    </location>
    <ligand>
        <name>NAD(+)</name>
        <dbReference type="ChEBI" id="CHEBI:57540"/>
    </ligand>
</feature>
<evidence type="ECO:0000256" key="8">
    <source>
        <dbReference type="PIRSR" id="PIRSR037938-1"/>
    </source>
</evidence>
<dbReference type="InterPro" id="IPR026590">
    <property type="entry name" value="Ssirtuin_cat_dom"/>
</dbReference>
<evidence type="ECO:0000256" key="9">
    <source>
        <dbReference type="PIRSR" id="PIRSR037938-2"/>
    </source>
</evidence>
<comment type="catalytic activity">
    <reaction evidence="7">
        <text>N(6)-acetyl-L-lysyl-[protein] + NAD(+) + H2O = 2''-O-acetyl-ADP-D-ribose + nicotinamide + L-lysyl-[protein]</text>
        <dbReference type="Rhea" id="RHEA:43636"/>
        <dbReference type="Rhea" id="RHEA-COMP:9752"/>
        <dbReference type="Rhea" id="RHEA-COMP:10731"/>
        <dbReference type="ChEBI" id="CHEBI:15377"/>
        <dbReference type="ChEBI" id="CHEBI:17154"/>
        <dbReference type="ChEBI" id="CHEBI:29969"/>
        <dbReference type="ChEBI" id="CHEBI:57540"/>
        <dbReference type="ChEBI" id="CHEBI:61930"/>
        <dbReference type="ChEBI" id="CHEBI:83767"/>
        <dbReference type="EC" id="2.3.1.286"/>
    </reaction>
</comment>
<dbReference type="KEGG" id="mgl:MGL_0206"/>
<keyword evidence="14" id="KW-1185">Reference proteome</keyword>
<feature type="binding site" evidence="9">
    <location>
        <begin position="4"/>
        <end position="8"/>
    </location>
    <ligand>
        <name>NAD(+)</name>
        <dbReference type="ChEBI" id="CHEBI:57540"/>
    </ligand>
</feature>
<dbReference type="InterPro" id="IPR017328">
    <property type="entry name" value="Sirtuin_class_I"/>
</dbReference>
<dbReference type="InterPro" id="IPR050134">
    <property type="entry name" value="NAD-dep_sirtuin_deacylases"/>
</dbReference>
<dbReference type="VEuPathDB" id="FungiDB:MGL_0206"/>
<feature type="binding site" evidence="9">
    <location>
        <begin position="188"/>
        <end position="189"/>
    </location>
    <ligand>
        <name>NAD(+)</name>
        <dbReference type="ChEBI" id="CHEBI:57540"/>
    </ligand>
</feature>
<dbReference type="STRING" id="425265.A8PS73"/>
<proteinExistence type="inferred from homology"/>
<dbReference type="InParanoid" id="A8PS73"/>
<dbReference type="RefSeq" id="XP_001732431.1">
    <property type="nucleotide sequence ID" value="XM_001732379.1"/>
</dbReference>
<evidence type="ECO:0000256" key="3">
    <source>
        <dbReference type="ARBA" id="ARBA00022679"/>
    </source>
</evidence>
<dbReference type="GO" id="GO:0017136">
    <property type="term" value="F:histone deacetylase activity, NAD-dependent"/>
    <property type="evidence" value="ECO:0007669"/>
    <property type="project" value="InterPro"/>
</dbReference>
<dbReference type="PANTHER" id="PTHR11085">
    <property type="entry name" value="NAD-DEPENDENT PROTEIN DEACYLASE SIRTUIN-5, MITOCHONDRIAL-RELATED"/>
    <property type="match status" value="1"/>
</dbReference>
<dbReference type="Gene3D" id="3.30.1600.10">
    <property type="entry name" value="SIR2/SIRT2 'Small Domain"/>
    <property type="match status" value="1"/>
</dbReference>
<feature type="binding site" evidence="10 11">
    <location>
        <position position="140"/>
    </location>
    <ligand>
        <name>Zn(2+)</name>
        <dbReference type="ChEBI" id="CHEBI:29105"/>
    </ligand>
</feature>
<dbReference type="Gene3D" id="3.40.50.1220">
    <property type="entry name" value="TPP-binding domain"/>
    <property type="match status" value="1"/>
</dbReference>
<evidence type="ECO:0000313" key="14">
    <source>
        <dbReference type="Proteomes" id="UP000008837"/>
    </source>
</evidence>
<feature type="binding site" evidence="10 11">
    <location>
        <position position="145"/>
    </location>
    <ligand>
        <name>Zn(2+)</name>
        <dbReference type="ChEBI" id="CHEBI:29105"/>
    </ligand>
</feature>
<dbReference type="GO" id="GO:0008270">
    <property type="term" value="F:zinc ion binding"/>
    <property type="evidence" value="ECO:0007669"/>
    <property type="project" value="UniProtKB-UniRule"/>
</dbReference>
<dbReference type="EMBL" id="AAYY01000001">
    <property type="protein sequence ID" value="EDP45217.1"/>
    <property type="molecule type" value="Genomic_DNA"/>
</dbReference>
<dbReference type="AlphaFoldDB" id="A8PS73"/>
<feature type="active site" description="Proton acceptor" evidence="8 11">
    <location>
        <position position="108"/>
    </location>
</feature>
<protein>
    <recommendedName>
        <fullName evidence="7">NAD-dependent protein deacetylase</fullName>
        <ecNumber evidence="7">2.3.1.286</ecNumber>
    </recommendedName>
</protein>
<dbReference type="InterPro" id="IPR003000">
    <property type="entry name" value="Sirtuin"/>
</dbReference>
<dbReference type="GO" id="GO:0005634">
    <property type="term" value="C:nucleus"/>
    <property type="evidence" value="ECO:0007669"/>
    <property type="project" value="TreeGrafter"/>
</dbReference>
<evidence type="ECO:0000256" key="5">
    <source>
        <dbReference type="ARBA" id="ARBA00022833"/>
    </source>
</evidence>
<comment type="subcellular location">
    <subcellularLocation>
        <location evidence="1">Mitochondrion</location>
    </subcellularLocation>
</comment>
<reference evidence="13 14" key="1">
    <citation type="journal article" date="2007" name="Proc. Natl. Acad. Sci. U.S.A.">
        <title>Dandruff-associated Malassezia genomes reveal convergent and divergent virulence traits shared with plant and human fungal pathogens.</title>
        <authorList>
            <person name="Xu J."/>
            <person name="Saunders C.W."/>
            <person name="Hu P."/>
            <person name="Grant R.A."/>
            <person name="Boekhout T."/>
            <person name="Kuramae E.E."/>
            <person name="Kronstad J.W."/>
            <person name="Deangelis Y.M."/>
            <person name="Reeder N.L."/>
            <person name="Johnstone K.R."/>
            <person name="Leland M."/>
            <person name="Fieno A.M."/>
            <person name="Begley W.M."/>
            <person name="Sun Y."/>
            <person name="Lacey M.P."/>
            <person name="Chaudhary T."/>
            <person name="Keough T."/>
            <person name="Chu L."/>
            <person name="Sears R."/>
            <person name="Yuan B."/>
            <person name="Dawson T.L.Jr."/>
        </authorList>
    </citation>
    <scope>NUCLEOTIDE SEQUENCE [LARGE SCALE GENOMIC DNA]</scope>
    <source>
        <strain evidence="14">ATCC MYA-4612 / CBS 7966</strain>
    </source>
</reference>
<feature type="domain" description="Deacetylase sirtuin-type" evidence="12">
    <location>
        <begin position="1"/>
        <end position="266"/>
    </location>
</feature>
<evidence type="ECO:0000256" key="1">
    <source>
        <dbReference type="ARBA" id="ARBA00004173"/>
    </source>
</evidence>
<keyword evidence="4 7" id="KW-0479">Metal-binding</keyword>
<comment type="similarity">
    <text evidence="2 7">Belongs to the sirtuin family. Class I subfamily.</text>
</comment>
<accession>A8PS73</accession>
<dbReference type="PIRSF" id="PIRSF037938">
    <property type="entry name" value="SIR2_euk"/>
    <property type="match status" value="1"/>
</dbReference>
<dbReference type="Proteomes" id="UP000008837">
    <property type="component" value="Unassembled WGS sequence"/>
</dbReference>
<evidence type="ECO:0000256" key="6">
    <source>
        <dbReference type="ARBA" id="ARBA00023027"/>
    </source>
</evidence>
<dbReference type="Pfam" id="PF02146">
    <property type="entry name" value="SIR2"/>
    <property type="match status" value="1"/>
</dbReference>
<dbReference type="InterPro" id="IPR026591">
    <property type="entry name" value="Sirtuin_cat_small_dom_sf"/>
</dbReference>
<evidence type="ECO:0000256" key="2">
    <source>
        <dbReference type="ARBA" id="ARBA00006924"/>
    </source>
</evidence>
<keyword evidence="6 7" id="KW-0520">NAD</keyword>
<feature type="binding site" evidence="9">
    <location>
        <begin position="88"/>
        <end position="91"/>
    </location>
    <ligand>
        <name>NAD(+)</name>
        <dbReference type="ChEBI" id="CHEBI:57540"/>
    </ligand>
</feature>
<comment type="caution">
    <text evidence="13">The sequence shown here is derived from an EMBL/GenBank/DDBJ whole genome shotgun (WGS) entry which is preliminary data.</text>
</comment>
<feature type="binding site" evidence="9">
    <location>
        <begin position="14"/>
        <end position="16"/>
    </location>
    <ligand>
        <name>NAD(+)</name>
        <dbReference type="ChEBI" id="CHEBI:57540"/>
    </ligand>
</feature>
<comment type="cofactor">
    <cofactor evidence="10">
        <name>Zn(2+)</name>
        <dbReference type="ChEBI" id="CHEBI:29105"/>
    </cofactor>
    <text evidence="10">Binds 1 zinc ion per subunit.</text>
</comment>
<dbReference type="GO" id="GO:0005739">
    <property type="term" value="C:mitochondrion"/>
    <property type="evidence" value="ECO:0007669"/>
    <property type="project" value="UniProtKB-SubCell"/>
</dbReference>
<keyword evidence="5 7" id="KW-0862">Zinc</keyword>
<feature type="binding site" evidence="10 11">
    <location>
        <position position="116"/>
    </location>
    <ligand>
        <name>Zn(2+)</name>
        <dbReference type="ChEBI" id="CHEBI:29105"/>
    </ligand>
</feature>
<name>A8PS73_MALGO</name>
<dbReference type="FunCoup" id="A8PS73">
    <property type="interactions" value="189"/>
</dbReference>
<dbReference type="SUPFAM" id="SSF52467">
    <property type="entry name" value="DHS-like NAD/FAD-binding domain"/>
    <property type="match status" value="1"/>
</dbReference>
<dbReference type="InterPro" id="IPR029035">
    <property type="entry name" value="DHS-like_NAD/FAD-binding_dom"/>
</dbReference>
<dbReference type="GeneID" id="5856737"/>
<evidence type="ECO:0000256" key="10">
    <source>
        <dbReference type="PIRSR" id="PIRSR037938-3"/>
    </source>
</evidence>
<dbReference type="PROSITE" id="PS50305">
    <property type="entry name" value="SIRTUIN"/>
    <property type="match status" value="1"/>
</dbReference>
<dbReference type="PANTHER" id="PTHR11085:SF6">
    <property type="entry name" value="NAD-DEPENDENT PROTEIN DEACETYLASE SIRTUIN-2"/>
    <property type="match status" value="1"/>
</dbReference>
<dbReference type="OrthoDB" id="420264at2759"/>
<organism evidence="13 14">
    <name type="scientific">Malassezia globosa (strain ATCC MYA-4612 / CBS 7966)</name>
    <name type="common">Dandruff-associated fungus</name>
    <dbReference type="NCBI Taxonomy" id="425265"/>
    <lineage>
        <taxon>Eukaryota</taxon>
        <taxon>Fungi</taxon>
        <taxon>Dikarya</taxon>
        <taxon>Basidiomycota</taxon>
        <taxon>Ustilaginomycotina</taxon>
        <taxon>Malasseziomycetes</taxon>
        <taxon>Malasseziales</taxon>
        <taxon>Malasseziaceae</taxon>
        <taxon>Malassezia</taxon>
    </lineage>
</organism>
<dbReference type="OMA" id="ATHSCID"/>
<evidence type="ECO:0000313" key="13">
    <source>
        <dbReference type="EMBL" id="EDP45217.1"/>
    </source>
</evidence>
<gene>
    <name evidence="13" type="ORF">MGL_0206</name>
</gene>
<feature type="binding site" evidence="10 11">
    <location>
        <position position="119"/>
    </location>
    <ligand>
        <name>Zn(2+)</name>
        <dbReference type="ChEBI" id="CHEBI:29105"/>
    </ligand>
</feature>
<dbReference type="GO" id="GO:0070403">
    <property type="term" value="F:NAD+ binding"/>
    <property type="evidence" value="ECO:0007669"/>
    <property type="project" value="UniProtKB-UniRule"/>
</dbReference>
<evidence type="ECO:0000256" key="4">
    <source>
        <dbReference type="ARBA" id="ARBA00022723"/>
    </source>
</evidence>
<evidence type="ECO:0000256" key="7">
    <source>
        <dbReference type="PIRNR" id="PIRNR037938"/>
    </source>
</evidence>
<evidence type="ECO:0000259" key="12">
    <source>
        <dbReference type="PROSITE" id="PS50305"/>
    </source>
</evidence>
<evidence type="ECO:0000256" key="11">
    <source>
        <dbReference type="PROSITE-ProRule" id="PRU00236"/>
    </source>
</evidence>
<dbReference type="EC" id="2.3.1.286" evidence="7"/>
<sequence>MAGAGISTSAGIPDFRSPVTGLYSRLEKYKLPYPEALFDIQYFRRDPQPFYTLFEELYPDGTKYRPTLTHTFIRLLEKKGKLLRLFTQNIDTLEHLSGLNEDKIVEAHGSFSKARCINCKTPVSREWLKKKVKGGHVARCEQSKCQYETTLAPPIKPDITFFGESLPERFFERLYDLRRANLLLVMGTSLVVQPFASLIDEVPLDCPRALLNLERVGETGRGSMFSKFGLDFSEGFDFDSEDSRDIFCPGAVDKTVRLIAQKCGWENELDEMHQQMHRKLDRIHGLTVQFDERKQLSTKSTSATLADSLADQLRTTSLEDDNDAKDELCDNIADEKNGAKEKL</sequence>
<keyword evidence="3 7" id="KW-0808">Transferase</keyword>